<comment type="caution">
    <text evidence="7">The sequence shown here is derived from an EMBL/GenBank/DDBJ whole genome shotgun (WGS) entry which is preliminary data.</text>
</comment>
<evidence type="ECO:0000256" key="3">
    <source>
        <dbReference type="ARBA" id="ARBA00022832"/>
    </source>
</evidence>
<dbReference type="SUPFAM" id="SSF56801">
    <property type="entry name" value="Acetyl-CoA synthetase-like"/>
    <property type="match status" value="1"/>
</dbReference>
<dbReference type="PANTHER" id="PTHR22754">
    <property type="entry name" value="DISCO-INTERACTING PROTEIN 2 DIP2 -RELATED"/>
    <property type="match status" value="1"/>
</dbReference>
<dbReference type="FunFam" id="3.40.50.12780:FF:000013">
    <property type="entry name" value="Long-chain-fatty-acid--AMP ligase FadD32"/>
    <property type="match status" value="1"/>
</dbReference>
<protein>
    <submittedName>
        <fullName evidence="7">Long-chain-fatty-acid--AMP ligase FadD32</fullName>
        <ecNumber evidence="7">6.2.1.-</ecNumber>
    </submittedName>
</protein>
<evidence type="ECO:0000256" key="1">
    <source>
        <dbReference type="ARBA" id="ARBA00006432"/>
    </source>
</evidence>
<dbReference type="PANTHER" id="PTHR22754:SF32">
    <property type="entry name" value="DISCO-INTERACTING PROTEIN 2"/>
    <property type="match status" value="1"/>
</dbReference>
<evidence type="ECO:0000313" key="8">
    <source>
        <dbReference type="Proteomes" id="UP000789704"/>
    </source>
</evidence>
<sequence>MTASNRPLKLLVPAAPYASSSLVDIARGHAHDNPAGRPFTYIDYSASQPFDMSITYRQFDQRARQIAALLQAGGKPGERVLLLYPAGLDYLCALFGCLYAGMIGVPAYPPLNPRLRDRLAAVAQDCGARAALTTTATLDELRDEAGPLARLRWFATDTDLDVTGLETAWRDPRAHREQIAILQYTSGSTGTPKGVRLTHGNLLNNVYLIALHMQFRPDDHNLSWLPPYHDMGLIGALLAPFCAGVPVTFMAPAAFLRRPERWLAELSGRRCTLSGAPNFAYELCVDKIAAETLDSLSLDLSSWELAYSGAEPVRADSLNRFVERFAPWGFRRRAFYPCYGMAETTLFVTGKRRDESPRTLSVDSVAFAKAGQGVAFANIAPEAMTRELVSCGQPATDLDVRIVDPDTETERADGCVGEIWVAGPSVAAGYWEHPSATAAAFGAQIRDGAGRYLRTGDLGFMHEGELYVSGRLKDLIIIRGVNHYPHDIERTVDHCHEAIRPGCGIAFCVPVSNEDHVVFVQEINRRDVARADEISACIRDAIYRHHGIQPYAIVLIANASIPKTTSGKLSRRPCREQFLEGRLQVIAQWTNPRLADMRPVHAAQPETPLPA</sequence>
<accession>A0A9N8X334</accession>
<dbReference type="InterPro" id="IPR000873">
    <property type="entry name" value="AMP-dep_synth/lig_dom"/>
</dbReference>
<dbReference type="RefSeq" id="WP_228879956.1">
    <property type="nucleotide sequence ID" value="NZ_CAJQYX010000012.1"/>
</dbReference>
<proteinExistence type="inferred from homology"/>
<reference evidence="7" key="1">
    <citation type="submission" date="2021-04" db="EMBL/GenBank/DDBJ databases">
        <authorList>
            <person name="Vanwijnsberghe S."/>
        </authorList>
    </citation>
    <scope>NUCLEOTIDE SEQUENCE</scope>
    <source>
        <strain evidence="7">LMG 31841</strain>
    </source>
</reference>
<feature type="domain" description="AMP-binding enzyme C-terminal" evidence="6">
    <location>
        <begin position="474"/>
        <end position="588"/>
    </location>
</feature>
<dbReference type="Gene3D" id="3.40.50.12780">
    <property type="entry name" value="N-terminal domain of ligase-like"/>
    <property type="match status" value="1"/>
</dbReference>
<keyword evidence="3" id="KW-0276">Fatty acid metabolism</keyword>
<dbReference type="AlphaFoldDB" id="A0A9N8X334"/>
<dbReference type="GO" id="GO:0070566">
    <property type="term" value="F:adenylyltransferase activity"/>
    <property type="evidence" value="ECO:0007669"/>
    <property type="project" value="TreeGrafter"/>
</dbReference>
<organism evidence="7 8">
    <name type="scientific">Paraburkholderia saeva</name>
    <dbReference type="NCBI Taxonomy" id="2777537"/>
    <lineage>
        <taxon>Bacteria</taxon>
        <taxon>Pseudomonadati</taxon>
        <taxon>Pseudomonadota</taxon>
        <taxon>Betaproteobacteria</taxon>
        <taxon>Burkholderiales</taxon>
        <taxon>Burkholderiaceae</taxon>
        <taxon>Paraburkholderia</taxon>
    </lineage>
</organism>
<dbReference type="PROSITE" id="PS00455">
    <property type="entry name" value="AMP_BINDING"/>
    <property type="match status" value="1"/>
</dbReference>
<comment type="similarity">
    <text evidence="1">Belongs to the ATP-dependent AMP-binding enzyme family.</text>
</comment>
<evidence type="ECO:0000313" key="7">
    <source>
        <dbReference type="EMBL" id="CAG4908686.1"/>
    </source>
</evidence>
<gene>
    <name evidence="7" type="ORF">LMG31841_03787</name>
</gene>
<dbReference type="EMBL" id="CAJQZC010000007">
    <property type="protein sequence ID" value="CAG4908686.1"/>
    <property type="molecule type" value="Genomic_DNA"/>
</dbReference>
<dbReference type="GO" id="GO:0016874">
    <property type="term" value="F:ligase activity"/>
    <property type="evidence" value="ECO:0007669"/>
    <property type="project" value="UniProtKB-KW"/>
</dbReference>
<keyword evidence="2 7" id="KW-0436">Ligase</keyword>
<dbReference type="Pfam" id="PF23024">
    <property type="entry name" value="AMP-dom_DIP2-like"/>
    <property type="match status" value="1"/>
</dbReference>
<evidence type="ECO:0000259" key="5">
    <source>
        <dbReference type="Pfam" id="PF00501"/>
    </source>
</evidence>
<dbReference type="CDD" id="cd05931">
    <property type="entry name" value="FAAL"/>
    <property type="match status" value="1"/>
</dbReference>
<dbReference type="InterPro" id="IPR020845">
    <property type="entry name" value="AMP-binding_CS"/>
</dbReference>
<dbReference type="GO" id="GO:0005886">
    <property type="term" value="C:plasma membrane"/>
    <property type="evidence" value="ECO:0007669"/>
    <property type="project" value="TreeGrafter"/>
</dbReference>
<dbReference type="GO" id="GO:0006633">
    <property type="term" value="P:fatty acid biosynthetic process"/>
    <property type="evidence" value="ECO:0007669"/>
    <property type="project" value="TreeGrafter"/>
</dbReference>
<evidence type="ECO:0000256" key="4">
    <source>
        <dbReference type="ARBA" id="ARBA00023098"/>
    </source>
</evidence>
<dbReference type="EC" id="6.2.1.-" evidence="7"/>
<dbReference type="Proteomes" id="UP000789704">
    <property type="component" value="Unassembled WGS sequence"/>
</dbReference>
<dbReference type="GO" id="GO:0071766">
    <property type="term" value="P:Actinobacterium-type cell wall biogenesis"/>
    <property type="evidence" value="ECO:0007669"/>
    <property type="project" value="UniProtKB-ARBA"/>
</dbReference>
<evidence type="ECO:0000256" key="2">
    <source>
        <dbReference type="ARBA" id="ARBA00022598"/>
    </source>
</evidence>
<dbReference type="Pfam" id="PF00501">
    <property type="entry name" value="AMP-binding"/>
    <property type="match status" value="1"/>
</dbReference>
<dbReference type="Gene3D" id="3.30.300.30">
    <property type="match status" value="1"/>
</dbReference>
<keyword evidence="4" id="KW-0443">Lipid metabolism</keyword>
<name>A0A9N8X334_9BURK</name>
<keyword evidence="8" id="KW-1185">Reference proteome</keyword>
<evidence type="ECO:0000259" key="6">
    <source>
        <dbReference type="Pfam" id="PF23024"/>
    </source>
</evidence>
<dbReference type="InterPro" id="IPR040097">
    <property type="entry name" value="FAAL/FAAC"/>
</dbReference>
<feature type="domain" description="AMP-dependent synthetase/ligase" evidence="5">
    <location>
        <begin position="51"/>
        <end position="431"/>
    </location>
</feature>
<dbReference type="InterPro" id="IPR045851">
    <property type="entry name" value="AMP-bd_C_sf"/>
</dbReference>
<dbReference type="InterPro" id="IPR025110">
    <property type="entry name" value="AMP-bd_C"/>
</dbReference>
<dbReference type="InterPro" id="IPR042099">
    <property type="entry name" value="ANL_N_sf"/>
</dbReference>